<feature type="signal peptide" evidence="2">
    <location>
        <begin position="1"/>
        <end position="18"/>
    </location>
</feature>
<reference evidence="3 4" key="1">
    <citation type="journal article" date="2012" name="J. Bacteriol.">
        <title>Draft genome sequence of Thermus sp. strain RL, isolated from a hot water spring located atop the Himalayan ranges at Manikaran, India.</title>
        <authorList>
            <person name="Dwivedi V."/>
            <person name="Sangwan N."/>
            <person name="Nigam A."/>
            <person name="Garg N."/>
            <person name="Niharika N."/>
            <person name="Khurana P."/>
            <person name="Khurana J.P."/>
            <person name="Lal R."/>
        </authorList>
    </citation>
    <scope>NUCLEOTIDE SEQUENCE [LARGE SCALE GENOMIC DNA]</scope>
    <source>
        <strain evidence="3 4">RL</strain>
    </source>
</reference>
<feature type="chain" id="PRO_5003611241" description="Outer membrane lipoprotein-sorting protein" evidence="2">
    <location>
        <begin position="19"/>
        <end position="248"/>
    </location>
</feature>
<dbReference type="RefSeq" id="WP_008631003.1">
    <property type="nucleotide sequence ID" value="NZ_AIJQ01000002.1"/>
</dbReference>
<dbReference type="Proteomes" id="UP000053186">
    <property type="component" value="Unassembled WGS sequence"/>
</dbReference>
<gene>
    <name evidence="3" type="ORF">RLTM_01700</name>
</gene>
<keyword evidence="2" id="KW-0732">Signal</keyword>
<dbReference type="AlphaFoldDB" id="H7GE59"/>
<proteinExistence type="predicted"/>
<protein>
    <recommendedName>
        <fullName evidence="5">Outer membrane lipoprotein-sorting protein</fullName>
    </recommendedName>
</protein>
<comment type="caution">
    <text evidence="3">The sequence shown here is derived from an EMBL/GenBank/DDBJ whole genome shotgun (WGS) entry which is preliminary data.</text>
</comment>
<dbReference type="PATRIC" id="fig|456163.3.peg.387"/>
<sequence>MKRSLALILALFSPLALTQSPKEAVESALKAAFGDWRGKTYQGLDRVVYFTPEGQETQVLRIRTYLDLGGCRLRLEIAPEGEKAPATLVYTRERQFLRLPDGRETPLDDRLFLELIFAWQTGFTGAAFGYDEVASLGKVTLPDGSEAEAYRVARRSHACLPKGVLEAKPYEGEVYVQEGKVVGEGHFSPVLGMETLTLYRDLRKEGSAGYPVRSEGYRPDGGPVGPRSPGEKPVEAQVSLPLEEALFR</sequence>
<evidence type="ECO:0000256" key="1">
    <source>
        <dbReference type="SAM" id="MobiDB-lite"/>
    </source>
</evidence>
<name>H7GE59_9DEIN</name>
<organism evidence="3 4">
    <name type="scientific">Thermus parvatiensis</name>
    <dbReference type="NCBI Taxonomy" id="456163"/>
    <lineage>
        <taxon>Bacteria</taxon>
        <taxon>Thermotogati</taxon>
        <taxon>Deinococcota</taxon>
        <taxon>Deinococci</taxon>
        <taxon>Thermales</taxon>
        <taxon>Thermaceae</taxon>
        <taxon>Thermus</taxon>
    </lineage>
</organism>
<keyword evidence="4" id="KW-1185">Reference proteome</keyword>
<evidence type="ECO:0000313" key="3">
    <source>
        <dbReference type="EMBL" id="EIA40001.1"/>
    </source>
</evidence>
<dbReference type="EMBL" id="AIJQ01000002">
    <property type="protein sequence ID" value="EIA40001.1"/>
    <property type="molecule type" value="Genomic_DNA"/>
</dbReference>
<evidence type="ECO:0000313" key="4">
    <source>
        <dbReference type="Proteomes" id="UP000053186"/>
    </source>
</evidence>
<feature type="region of interest" description="Disordered" evidence="1">
    <location>
        <begin position="208"/>
        <end position="240"/>
    </location>
</feature>
<evidence type="ECO:0000256" key="2">
    <source>
        <dbReference type="SAM" id="SignalP"/>
    </source>
</evidence>
<evidence type="ECO:0008006" key="5">
    <source>
        <dbReference type="Google" id="ProtNLM"/>
    </source>
</evidence>
<accession>H7GE59</accession>